<dbReference type="EMBL" id="SMKO01000239">
    <property type="protein sequence ID" value="TDC88962.1"/>
    <property type="molecule type" value="Genomic_DNA"/>
</dbReference>
<evidence type="ECO:0000313" key="1">
    <source>
        <dbReference type="EMBL" id="TDC88962.1"/>
    </source>
</evidence>
<proteinExistence type="predicted"/>
<sequence>MNLRAQIELITNPQDFVRLCNAVLQAEHGDDFLPIDDDRPDRGNDGFLKSERRMFAAHCFKRAQNRSIDAEIRTKMAGDLKKAIQLKQDRAWDINRWTFLSNYPMPEHIAASMVQAGNAAGIEVSWRGPEYFADRLQRFKGLRELFPNLMANEVAEKLDDVMRRLDSLAPPKPLAINWVPRNPDEQRALIEQMPRAWEYLLFAGVLLQGRVALDLRWRDYQNGYGRRTGRYLDRPSSLAQLEGVLNDGLLIAKGLNAIFASDINVRAFGPPGFAGDVGTIVQFAGRIVSTCEDLLNLASEVRGTVYADEFRQAADMLSAILGQPIGQTLFFMDRVIREFGEIPVWLAMPNPPPRHIEITLEISVDERRLKAFTKEVARVRRRLRI</sequence>
<organism evidence="1 2">
    <name type="scientific">Nonomuraea deserti</name>
    <dbReference type="NCBI Taxonomy" id="1848322"/>
    <lineage>
        <taxon>Bacteria</taxon>
        <taxon>Bacillati</taxon>
        <taxon>Actinomycetota</taxon>
        <taxon>Actinomycetes</taxon>
        <taxon>Streptosporangiales</taxon>
        <taxon>Streptosporangiaceae</taxon>
        <taxon>Nonomuraea</taxon>
    </lineage>
</organism>
<accession>A0A4R4UJJ5</accession>
<name>A0A4R4UJJ5_9ACTN</name>
<dbReference type="RefSeq" id="WP_132605926.1">
    <property type="nucleotide sequence ID" value="NZ_SMKO01000239.1"/>
</dbReference>
<gene>
    <name evidence="1" type="ORF">E1292_45010</name>
</gene>
<reference evidence="1 2" key="1">
    <citation type="submission" date="2019-03" db="EMBL/GenBank/DDBJ databases">
        <title>Draft genome sequences of novel Actinobacteria.</title>
        <authorList>
            <person name="Sahin N."/>
            <person name="Ay H."/>
            <person name="Saygin H."/>
        </authorList>
    </citation>
    <scope>NUCLEOTIDE SEQUENCE [LARGE SCALE GENOMIC DNA]</scope>
    <source>
        <strain evidence="1 2">KC310</strain>
    </source>
</reference>
<protein>
    <submittedName>
        <fullName evidence="1">Uncharacterized protein</fullName>
    </submittedName>
</protein>
<keyword evidence="2" id="KW-1185">Reference proteome</keyword>
<comment type="caution">
    <text evidence="1">The sequence shown here is derived from an EMBL/GenBank/DDBJ whole genome shotgun (WGS) entry which is preliminary data.</text>
</comment>
<dbReference type="AlphaFoldDB" id="A0A4R4UJJ5"/>
<dbReference type="Proteomes" id="UP000295258">
    <property type="component" value="Unassembled WGS sequence"/>
</dbReference>
<evidence type="ECO:0000313" key="2">
    <source>
        <dbReference type="Proteomes" id="UP000295258"/>
    </source>
</evidence>